<name>A0A915K0J7_ROMCU</name>
<evidence type="ECO:0000313" key="2">
    <source>
        <dbReference type="WBParaSite" id="nRc.2.0.1.t31730-RA"/>
    </source>
</evidence>
<keyword evidence="1" id="KW-1185">Reference proteome</keyword>
<protein>
    <submittedName>
        <fullName evidence="2">Uncharacterized protein</fullName>
    </submittedName>
</protein>
<accession>A0A915K0J7</accession>
<dbReference type="Proteomes" id="UP000887565">
    <property type="component" value="Unplaced"/>
</dbReference>
<reference evidence="2" key="1">
    <citation type="submission" date="2022-11" db="UniProtKB">
        <authorList>
            <consortium name="WormBaseParasite"/>
        </authorList>
    </citation>
    <scope>IDENTIFICATION</scope>
</reference>
<proteinExistence type="predicted"/>
<organism evidence="1 2">
    <name type="scientific">Romanomermis culicivorax</name>
    <name type="common">Nematode worm</name>
    <dbReference type="NCBI Taxonomy" id="13658"/>
    <lineage>
        <taxon>Eukaryota</taxon>
        <taxon>Metazoa</taxon>
        <taxon>Ecdysozoa</taxon>
        <taxon>Nematoda</taxon>
        <taxon>Enoplea</taxon>
        <taxon>Dorylaimia</taxon>
        <taxon>Mermithida</taxon>
        <taxon>Mermithoidea</taxon>
        <taxon>Mermithidae</taxon>
        <taxon>Romanomermis</taxon>
    </lineage>
</organism>
<dbReference type="WBParaSite" id="nRc.2.0.1.t31730-RA">
    <property type="protein sequence ID" value="nRc.2.0.1.t31730-RA"/>
    <property type="gene ID" value="nRc.2.0.1.g31730"/>
</dbReference>
<dbReference type="AlphaFoldDB" id="A0A915K0J7"/>
<sequence length="158" mass="17388">MAMQITDFLKLTLDKISTLAPVRMDESTPVQPIAIDAETNTSTAEQMLTNIPEESTVNQSMSIGVLPAEPAMMLPLTAPAVDPRLNIHVTMAIHICATNASLALYQYFQAHYCTRYDEQQPPLWPDIAALILCWVAGLWAKELGEVDAVHTAHLALFL</sequence>
<evidence type="ECO:0000313" key="1">
    <source>
        <dbReference type="Proteomes" id="UP000887565"/>
    </source>
</evidence>